<evidence type="ECO:0000256" key="3">
    <source>
        <dbReference type="SAM" id="Phobius"/>
    </source>
</evidence>
<dbReference type="GO" id="GO:0004888">
    <property type="term" value="F:transmembrane signaling receptor activity"/>
    <property type="evidence" value="ECO:0007669"/>
    <property type="project" value="InterPro"/>
</dbReference>
<evidence type="ECO:0000256" key="1">
    <source>
        <dbReference type="ARBA" id="ARBA00004141"/>
    </source>
</evidence>
<protein>
    <submittedName>
        <fullName evidence="4">Uncharacterized protein</fullName>
    </submittedName>
</protein>
<evidence type="ECO:0000313" key="4">
    <source>
        <dbReference type="EMBL" id="KAK3242459.1"/>
    </source>
</evidence>
<dbReference type="InterPro" id="IPR036734">
    <property type="entry name" value="Neur_chan_lig-bd_sf"/>
</dbReference>
<dbReference type="Proteomes" id="UP001190700">
    <property type="component" value="Unassembled WGS sequence"/>
</dbReference>
<keyword evidence="3" id="KW-1133">Transmembrane helix</keyword>
<dbReference type="Gene3D" id="2.70.170.10">
    <property type="entry name" value="Neurotransmitter-gated ion-channel ligand-binding domain"/>
    <property type="match status" value="1"/>
</dbReference>
<dbReference type="InterPro" id="IPR036719">
    <property type="entry name" value="Neuro-gated_channel_TM_sf"/>
</dbReference>
<keyword evidence="3" id="KW-0812">Transmembrane</keyword>
<keyword evidence="3" id="KW-0472">Membrane</keyword>
<feature type="transmembrane region" description="Helical" evidence="3">
    <location>
        <begin position="299"/>
        <end position="319"/>
    </location>
</feature>
<comment type="subcellular location">
    <subcellularLocation>
        <location evidence="1">Membrane</location>
        <topology evidence="1">Multi-pass membrane protein</topology>
    </subcellularLocation>
</comment>
<evidence type="ECO:0000256" key="2">
    <source>
        <dbReference type="SAM" id="MobiDB-lite"/>
    </source>
</evidence>
<dbReference type="SUPFAM" id="SSF90112">
    <property type="entry name" value="Neurotransmitter-gated ion-channel transmembrane pore"/>
    <property type="match status" value="1"/>
</dbReference>
<reference evidence="4 5" key="1">
    <citation type="journal article" date="2015" name="Genome Biol. Evol.">
        <title>Comparative Genomics of a Bacterivorous Green Alga Reveals Evolutionary Causalities and Consequences of Phago-Mixotrophic Mode of Nutrition.</title>
        <authorList>
            <person name="Burns J.A."/>
            <person name="Paasch A."/>
            <person name="Narechania A."/>
            <person name="Kim E."/>
        </authorList>
    </citation>
    <scope>NUCLEOTIDE SEQUENCE [LARGE SCALE GENOMIC DNA]</scope>
    <source>
        <strain evidence="4 5">PLY_AMNH</strain>
    </source>
</reference>
<proteinExistence type="predicted"/>
<comment type="caution">
    <text evidence="4">The sequence shown here is derived from an EMBL/GenBank/DDBJ whole genome shotgun (WGS) entry which is preliminary data.</text>
</comment>
<dbReference type="PANTHER" id="PTHR18945">
    <property type="entry name" value="NEUROTRANSMITTER GATED ION CHANNEL"/>
    <property type="match status" value="1"/>
</dbReference>
<dbReference type="Gene3D" id="1.20.58.390">
    <property type="entry name" value="Neurotransmitter-gated ion-channel transmembrane domain"/>
    <property type="match status" value="1"/>
</dbReference>
<dbReference type="GO" id="GO:0016020">
    <property type="term" value="C:membrane"/>
    <property type="evidence" value="ECO:0007669"/>
    <property type="project" value="UniProtKB-SubCell"/>
</dbReference>
<feature type="region of interest" description="Disordered" evidence="2">
    <location>
        <begin position="86"/>
        <end position="105"/>
    </location>
</feature>
<dbReference type="InterPro" id="IPR038050">
    <property type="entry name" value="Neuro_actylchol_rec"/>
</dbReference>
<keyword evidence="5" id="KW-1185">Reference proteome</keyword>
<sequence length="494" mass="56442">MSSGALAERHENGVSLSSAFSDYYGEDNPAQRPSTKSAEIHTSSSVQQLSHPNTAPDSNMPPSQSNENTQLHHPAHLAVQRDLISQEEPDTAPRHRTSGKRDLSPTKKDLGIVVHCQFKVYYLTNVDVKNNHFEVDFLVALDWFNQDLLTWQTENPGQKVNFKEQKFFVPTVEIDNVHGTSTLVEVGGHSPPRTYGSEHPGWSKLTQRYRGHLQTFFTVREFPFDQHLLQIVVKVRAEGVKAQSSLTHPSFVVRNGKHLFNANADFLPDWKIHAFFGVESADRDDTYSLCIHIQRNQMYIVWNVGFLFVLLELLVFVAFGVDFDQLEERMSITLTVILTAVAFKFVLKDDLPNVPYLTILDKYLIAGFLLMFFQGMENMGVSFLDEEKSQQVDIISGIALGIFFLCIHLWVLLLYYSCTIPMTYTEFVQRDEHEALSDYMNDGGNIDLQDRHVDGTSDPFYVGDEKAMVGIFKKFFSVSAKPRFWERQSFQFEK</sequence>
<feature type="transmembrane region" description="Helical" evidence="3">
    <location>
        <begin position="331"/>
        <end position="347"/>
    </location>
</feature>
<feature type="transmembrane region" description="Helical" evidence="3">
    <location>
        <begin position="353"/>
        <end position="373"/>
    </location>
</feature>
<gene>
    <name evidence="4" type="ORF">CYMTET_47854</name>
</gene>
<dbReference type="EMBL" id="LGRX02033166">
    <property type="protein sequence ID" value="KAK3242459.1"/>
    <property type="molecule type" value="Genomic_DNA"/>
</dbReference>
<dbReference type="AlphaFoldDB" id="A0AAE0BUT1"/>
<organism evidence="4 5">
    <name type="scientific">Cymbomonas tetramitiformis</name>
    <dbReference type="NCBI Taxonomy" id="36881"/>
    <lineage>
        <taxon>Eukaryota</taxon>
        <taxon>Viridiplantae</taxon>
        <taxon>Chlorophyta</taxon>
        <taxon>Pyramimonadophyceae</taxon>
        <taxon>Pyramimonadales</taxon>
        <taxon>Pyramimonadaceae</taxon>
        <taxon>Cymbomonas</taxon>
    </lineage>
</organism>
<name>A0AAE0BUT1_9CHLO</name>
<evidence type="ECO:0000313" key="5">
    <source>
        <dbReference type="Proteomes" id="UP001190700"/>
    </source>
</evidence>
<feature type="transmembrane region" description="Helical" evidence="3">
    <location>
        <begin position="394"/>
        <end position="416"/>
    </location>
</feature>
<dbReference type="SUPFAM" id="SSF63712">
    <property type="entry name" value="Nicotinic receptor ligand binding domain-like"/>
    <property type="match status" value="1"/>
</dbReference>
<dbReference type="GO" id="GO:0005230">
    <property type="term" value="F:extracellular ligand-gated monoatomic ion channel activity"/>
    <property type="evidence" value="ECO:0007669"/>
    <property type="project" value="InterPro"/>
</dbReference>
<dbReference type="InterPro" id="IPR006201">
    <property type="entry name" value="Neur_channel"/>
</dbReference>
<feature type="compositionally biased region" description="Polar residues" evidence="2">
    <location>
        <begin position="31"/>
        <end position="69"/>
    </location>
</feature>
<accession>A0AAE0BUT1</accession>
<feature type="region of interest" description="Disordered" evidence="2">
    <location>
        <begin position="1"/>
        <end position="69"/>
    </location>
</feature>